<dbReference type="FunFam" id="3.90.1170.10:FF:000001">
    <property type="entry name" value="50S ribosomal protein L16"/>
    <property type="match status" value="1"/>
</dbReference>
<sequence>MLQPKRTKFRKEHRGRMNGIRTKGSTLVYGEYGLKAEGPGWVTAREIEAARRAITGYVKRGGQLWVRLFPSKPVSARPAETRMGGGKGAVDHWVAVVKRGRMLYEIADVPEEAAREALRRAAHKLSVPTKIVARSEEF</sequence>
<dbReference type="NCBIfam" id="TIGR01164">
    <property type="entry name" value="rplP_bact"/>
    <property type="match status" value="1"/>
</dbReference>
<evidence type="ECO:0000256" key="2">
    <source>
        <dbReference type="ARBA" id="ARBA00022980"/>
    </source>
</evidence>
<dbReference type="SUPFAM" id="SSF54686">
    <property type="entry name" value="Ribosomal protein L16p/L10e"/>
    <property type="match status" value="1"/>
</dbReference>
<dbReference type="GO" id="GO:0032543">
    <property type="term" value="P:mitochondrial translation"/>
    <property type="evidence" value="ECO:0007669"/>
    <property type="project" value="TreeGrafter"/>
</dbReference>
<accession>A0A382D6R2</accession>
<comment type="similarity">
    <text evidence="1">Belongs to the universal ribosomal protein uL16 family.</text>
</comment>
<dbReference type="CDD" id="cd01433">
    <property type="entry name" value="Ribosomal_L16_L10e"/>
    <property type="match status" value="1"/>
</dbReference>
<dbReference type="InterPro" id="IPR000114">
    <property type="entry name" value="Ribosomal_uL16_bact-type"/>
</dbReference>
<dbReference type="HAMAP" id="MF_01342">
    <property type="entry name" value="Ribosomal_uL16"/>
    <property type="match status" value="1"/>
</dbReference>
<keyword evidence="3" id="KW-0687">Ribonucleoprotein</keyword>
<evidence type="ECO:0000256" key="3">
    <source>
        <dbReference type="ARBA" id="ARBA00023274"/>
    </source>
</evidence>
<proteinExistence type="inferred from homology"/>
<protein>
    <submittedName>
        <fullName evidence="4">Uncharacterized protein</fullName>
    </submittedName>
</protein>
<dbReference type="InterPro" id="IPR020798">
    <property type="entry name" value="Ribosomal_uL16_CS"/>
</dbReference>
<dbReference type="InterPro" id="IPR036920">
    <property type="entry name" value="Ribosomal_uL16_sf"/>
</dbReference>
<dbReference type="Pfam" id="PF00252">
    <property type="entry name" value="Ribosomal_L16"/>
    <property type="match status" value="1"/>
</dbReference>
<reference evidence="4" key="1">
    <citation type="submission" date="2018-05" db="EMBL/GenBank/DDBJ databases">
        <authorList>
            <person name="Lanie J.A."/>
            <person name="Ng W.-L."/>
            <person name="Kazmierczak K.M."/>
            <person name="Andrzejewski T.M."/>
            <person name="Davidsen T.M."/>
            <person name="Wayne K.J."/>
            <person name="Tettelin H."/>
            <person name="Glass J.I."/>
            <person name="Rusch D."/>
            <person name="Podicherti R."/>
            <person name="Tsui H.-C.T."/>
            <person name="Winkler M.E."/>
        </authorList>
    </citation>
    <scope>NUCLEOTIDE SEQUENCE</scope>
</reference>
<dbReference type="EMBL" id="UINC01037849">
    <property type="protein sequence ID" value="SVB33965.1"/>
    <property type="molecule type" value="Genomic_DNA"/>
</dbReference>
<dbReference type="GO" id="GO:0003735">
    <property type="term" value="F:structural constituent of ribosome"/>
    <property type="evidence" value="ECO:0007669"/>
    <property type="project" value="InterPro"/>
</dbReference>
<dbReference type="GO" id="GO:0019843">
    <property type="term" value="F:rRNA binding"/>
    <property type="evidence" value="ECO:0007669"/>
    <property type="project" value="InterPro"/>
</dbReference>
<organism evidence="4">
    <name type="scientific">marine metagenome</name>
    <dbReference type="NCBI Taxonomy" id="408172"/>
    <lineage>
        <taxon>unclassified sequences</taxon>
        <taxon>metagenomes</taxon>
        <taxon>ecological metagenomes</taxon>
    </lineage>
</organism>
<evidence type="ECO:0000313" key="4">
    <source>
        <dbReference type="EMBL" id="SVB33965.1"/>
    </source>
</evidence>
<dbReference type="InterPro" id="IPR016180">
    <property type="entry name" value="Ribosomal_uL16_dom"/>
</dbReference>
<dbReference type="PANTHER" id="PTHR12220:SF13">
    <property type="entry name" value="LARGE RIBOSOMAL SUBUNIT PROTEIN UL16M"/>
    <property type="match status" value="1"/>
</dbReference>
<name>A0A382D6R2_9ZZZZ</name>
<dbReference type="Gene3D" id="3.90.1170.10">
    <property type="entry name" value="Ribosomal protein L10e/L16"/>
    <property type="match status" value="1"/>
</dbReference>
<keyword evidence="2" id="KW-0689">Ribosomal protein</keyword>
<evidence type="ECO:0000256" key="1">
    <source>
        <dbReference type="ARBA" id="ARBA00008931"/>
    </source>
</evidence>
<dbReference type="PROSITE" id="PS00701">
    <property type="entry name" value="RIBOSOMAL_L16_2"/>
    <property type="match status" value="1"/>
</dbReference>
<dbReference type="GO" id="GO:0005762">
    <property type="term" value="C:mitochondrial large ribosomal subunit"/>
    <property type="evidence" value="ECO:0007669"/>
    <property type="project" value="TreeGrafter"/>
</dbReference>
<dbReference type="PRINTS" id="PR00060">
    <property type="entry name" value="RIBOSOMALL16"/>
</dbReference>
<dbReference type="PANTHER" id="PTHR12220">
    <property type="entry name" value="50S/60S RIBOSOMAL PROTEIN L16"/>
    <property type="match status" value="1"/>
</dbReference>
<dbReference type="AlphaFoldDB" id="A0A382D6R2"/>
<dbReference type="PROSITE" id="PS00586">
    <property type="entry name" value="RIBOSOMAL_L16_1"/>
    <property type="match status" value="1"/>
</dbReference>
<gene>
    <name evidence="4" type="ORF">METZ01_LOCUS186819</name>
</gene>
<dbReference type="InterPro" id="IPR047873">
    <property type="entry name" value="Ribosomal_uL16"/>
</dbReference>